<dbReference type="AlphaFoldDB" id="A0A369AHQ7"/>
<gene>
    <name evidence="1" type="ORF">DFP77_10773</name>
</gene>
<dbReference type="EMBL" id="QPJQ01000007">
    <property type="protein sequence ID" value="RCX06974.1"/>
    <property type="molecule type" value="Genomic_DNA"/>
</dbReference>
<evidence type="ECO:0000313" key="2">
    <source>
        <dbReference type="Proteomes" id="UP000253506"/>
    </source>
</evidence>
<name>A0A369AHQ7_9GAMM</name>
<dbReference type="Proteomes" id="UP000253506">
    <property type="component" value="Unassembled WGS sequence"/>
</dbReference>
<proteinExistence type="predicted"/>
<organism evidence="1 2">
    <name type="scientific">Marinomonas foliarum</name>
    <dbReference type="NCBI Taxonomy" id="491950"/>
    <lineage>
        <taxon>Bacteria</taxon>
        <taxon>Pseudomonadati</taxon>
        <taxon>Pseudomonadota</taxon>
        <taxon>Gammaproteobacteria</taxon>
        <taxon>Oceanospirillales</taxon>
        <taxon>Oceanospirillaceae</taxon>
        <taxon>Marinomonas</taxon>
    </lineage>
</organism>
<accession>A0A369AHQ7</accession>
<protein>
    <submittedName>
        <fullName evidence="1">Uncharacterized protein</fullName>
    </submittedName>
</protein>
<sequence length="34" mass="3891">MFKSYALASSASIYCCSIINRQITPMAYNLVMLW</sequence>
<reference evidence="1 2" key="1">
    <citation type="submission" date="2018-07" db="EMBL/GenBank/DDBJ databases">
        <title>Genomic Encyclopedia of Type Strains, Phase III (KMG-III): the genomes of soil and plant-associated and newly described type strains.</title>
        <authorList>
            <person name="Whitman W."/>
        </authorList>
    </citation>
    <scope>NUCLEOTIDE SEQUENCE [LARGE SCALE GENOMIC DNA]</scope>
    <source>
        <strain evidence="1 2">CECT 7731</strain>
    </source>
</reference>
<comment type="caution">
    <text evidence="1">The sequence shown here is derived from an EMBL/GenBank/DDBJ whole genome shotgun (WGS) entry which is preliminary data.</text>
</comment>
<evidence type="ECO:0000313" key="1">
    <source>
        <dbReference type="EMBL" id="RCX06974.1"/>
    </source>
</evidence>